<evidence type="ECO:0000313" key="2">
    <source>
        <dbReference type="EMBL" id="CAG2228944.1"/>
    </source>
</evidence>
<comment type="caution">
    <text evidence="2">The sequence shown here is derived from an EMBL/GenBank/DDBJ whole genome shotgun (WGS) entry which is preliminary data.</text>
</comment>
<organism evidence="2 3">
    <name type="scientific">Mytilus edulis</name>
    <name type="common">Blue mussel</name>
    <dbReference type="NCBI Taxonomy" id="6550"/>
    <lineage>
        <taxon>Eukaryota</taxon>
        <taxon>Metazoa</taxon>
        <taxon>Spiralia</taxon>
        <taxon>Lophotrochozoa</taxon>
        <taxon>Mollusca</taxon>
        <taxon>Bivalvia</taxon>
        <taxon>Autobranchia</taxon>
        <taxon>Pteriomorphia</taxon>
        <taxon>Mytilida</taxon>
        <taxon>Mytiloidea</taxon>
        <taxon>Mytilidae</taxon>
        <taxon>Mytilinae</taxon>
        <taxon>Mytilus</taxon>
    </lineage>
</organism>
<evidence type="ECO:0000313" key="3">
    <source>
        <dbReference type="Proteomes" id="UP000683360"/>
    </source>
</evidence>
<dbReference type="AlphaFoldDB" id="A0A8S3TBZ3"/>
<evidence type="ECO:0000256" key="1">
    <source>
        <dbReference type="SAM" id="Coils"/>
    </source>
</evidence>
<feature type="coiled-coil region" evidence="1">
    <location>
        <begin position="229"/>
        <end position="280"/>
    </location>
</feature>
<reference evidence="2" key="1">
    <citation type="submission" date="2021-03" db="EMBL/GenBank/DDBJ databases">
        <authorList>
            <person name="Bekaert M."/>
        </authorList>
    </citation>
    <scope>NUCLEOTIDE SEQUENCE</scope>
</reference>
<protein>
    <submittedName>
        <fullName evidence="2">Uncharacterized protein</fullName>
    </submittedName>
</protein>
<dbReference type="Proteomes" id="UP000683360">
    <property type="component" value="Unassembled WGS sequence"/>
</dbReference>
<keyword evidence="3" id="KW-1185">Reference proteome</keyword>
<proteinExistence type="predicted"/>
<dbReference type="EMBL" id="CAJPWZ010002011">
    <property type="protein sequence ID" value="CAG2228944.1"/>
    <property type="molecule type" value="Genomic_DNA"/>
</dbReference>
<dbReference type="OrthoDB" id="10383722at2759"/>
<accession>A0A8S3TBZ3</accession>
<sequence>MDIADEYFNLLDYNEEDLDTDLAAIQNQEVAQTTEFEVATQVVAENMENHDNQDDSIEKIEFFSQQGSFKGRTIKSVPSTASSTSSCPPVQSTINTSSIATTNTTTTSTAVSPSIPTVPYFSSLIAATTNTSVYQEGPEYTVTVPSKNPSSNVISLQDYRHRENAPSIATASDIRIIDYNTSFGIAANSQFTDGSCQTSSLELQPLVLPPIPQAKEELEGYIRWLCLGIDQFSRQREAVKQKLEEVRKEGTKYEQERKLRRDLEAENRQLKREIKETKWRQQYLFPTEQ</sequence>
<name>A0A8S3TBZ3_MYTED</name>
<keyword evidence="1" id="KW-0175">Coiled coil</keyword>
<gene>
    <name evidence="2" type="ORF">MEDL_41848</name>
</gene>